<name>M4BE71_HYAAE</name>
<dbReference type="AlphaFoldDB" id="M4BE71"/>
<sequence>MVAGTRVQDLYEYHGDHRVQRMQEPCLVLTCRANVTQFYEMLDQRETDGNSTAVGFSGSRQECHYD</sequence>
<evidence type="ECO:0000313" key="2">
    <source>
        <dbReference type="Proteomes" id="UP000011713"/>
    </source>
</evidence>
<reference evidence="2" key="1">
    <citation type="journal article" date="2010" name="Science">
        <title>Signatures of adaptation to obligate biotrophy in the Hyaloperonospora arabidopsidis genome.</title>
        <authorList>
            <person name="Baxter L."/>
            <person name="Tripathy S."/>
            <person name="Ishaque N."/>
            <person name="Boot N."/>
            <person name="Cabral A."/>
            <person name="Kemen E."/>
            <person name="Thines M."/>
            <person name="Ah-Fong A."/>
            <person name="Anderson R."/>
            <person name="Badejoko W."/>
            <person name="Bittner-Eddy P."/>
            <person name="Boore J.L."/>
            <person name="Chibucos M.C."/>
            <person name="Coates M."/>
            <person name="Dehal P."/>
            <person name="Delehaunty K."/>
            <person name="Dong S."/>
            <person name="Downton P."/>
            <person name="Dumas B."/>
            <person name="Fabro G."/>
            <person name="Fronick C."/>
            <person name="Fuerstenberg S.I."/>
            <person name="Fulton L."/>
            <person name="Gaulin E."/>
            <person name="Govers F."/>
            <person name="Hughes L."/>
            <person name="Humphray S."/>
            <person name="Jiang R.H."/>
            <person name="Judelson H."/>
            <person name="Kamoun S."/>
            <person name="Kyung K."/>
            <person name="Meijer H."/>
            <person name="Minx P."/>
            <person name="Morris P."/>
            <person name="Nelson J."/>
            <person name="Phuntumart V."/>
            <person name="Qutob D."/>
            <person name="Rehmany A."/>
            <person name="Rougon-Cardoso A."/>
            <person name="Ryden P."/>
            <person name="Torto-Alalibo T."/>
            <person name="Studholme D."/>
            <person name="Wang Y."/>
            <person name="Win J."/>
            <person name="Wood J."/>
            <person name="Clifton S.W."/>
            <person name="Rogers J."/>
            <person name="Van den Ackerveken G."/>
            <person name="Jones J.D."/>
            <person name="McDowell J.M."/>
            <person name="Beynon J."/>
            <person name="Tyler B.M."/>
        </authorList>
    </citation>
    <scope>NUCLEOTIDE SEQUENCE [LARGE SCALE GENOMIC DNA]</scope>
    <source>
        <strain evidence="2">Emoy2</strain>
    </source>
</reference>
<dbReference type="InParanoid" id="M4BE71"/>
<dbReference type="Proteomes" id="UP000011713">
    <property type="component" value="Unassembled WGS sequence"/>
</dbReference>
<protein>
    <submittedName>
        <fullName evidence="1">Uncharacterized protein</fullName>
    </submittedName>
</protein>
<dbReference type="VEuPathDB" id="FungiDB:HpaG804589"/>
<dbReference type="EnsemblProtists" id="HpaT804589">
    <property type="protein sequence ID" value="HpaP804589"/>
    <property type="gene ID" value="HpaG804589"/>
</dbReference>
<dbReference type="HOGENOM" id="CLU_2836694_0_0_1"/>
<organism evidence="1 2">
    <name type="scientific">Hyaloperonospora arabidopsidis (strain Emoy2)</name>
    <name type="common">Downy mildew agent</name>
    <name type="synonym">Peronospora arabidopsidis</name>
    <dbReference type="NCBI Taxonomy" id="559515"/>
    <lineage>
        <taxon>Eukaryota</taxon>
        <taxon>Sar</taxon>
        <taxon>Stramenopiles</taxon>
        <taxon>Oomycota</taxon>
        <taxon>Peronosporomycetes</taxon>
        <taxon>Peronosporales</taxon>
        <taxon>Peronosporaceae</taxon>
        <taxon>Hyaloperonospora</taxon>
    </lineage>
</organism>
<keyword evidence="2" id="KW-1185">Reference proteome</keyword>
<accession>M4BE71</accession>
<dbReference type="EMBL" id="JH598174">
    <property type="status" value="NOT_ANNOTATED_CDS"/>
    <property type="molecule type" value="Genomic_DNA"/>
</dbReference>
<proteinExistence type="predicted"/>
<reference evidence="1" key="2">
    <citation type="submission" date="2015-06" db="UniProtKB">
        <authorList>
            <consortium name="EnsemblProtists"/>
        </authorList>
    </citation>
    <scope>IDENTIFICATION</scope>
    <source>
        <strain evidence="1">Emoy2</strain>
    </source>
</reference>
<evidence type="ECO:0000313" key="1">
    <source>
        <dbReference type="EnsemblProtists" id="HpaP804589"/>
    </source>
</evidence>